<dbReference type="Proteomes" id="UP000218231">
    <property type="component" value="Unassembled WGS sequence"/>
</dbReference>
<evidence type="ECO:0000313" key="3">
    <source>
        <dbReference type="Proteomes" id="UP000218231"/>
    </source>
</evidence>
<name>A0A2A2JWH2_9BILA</name>
<sequence>MTAWAPGSEGPPGSELVRDADVIIAAVALIVDHLTDVVVLIGDERTVGQILRLGEDREALEETLLEFVADLRVEDAFRLCRAVGRRGRKARDFGEEVRPVAIVDARLEAILFEVQRAAGDHVRQAWQRDRRRIVAIDDPRVVARYDLLLRRRQAAEQAREVIRIGIVRIDEVGEVLEVARQSDIAAAVEILFQRDVDVGRLVRPQRDVTAVRREHRIQRRIGVVRLDVGKVDRHILGHALLVETRTDHRLRRTQLDVAAVDQLDREGRRGQDVGVGRLLVGRRDRHDAVVDAGDLAGAALLAADDLHAERALHRLAAKFAVDVRLGVAGPDVFGHDIVADQRRRTTVERLVERVVVDVQRVPGQHRRDAEIGQRDIGAEQRGGGQRCGQRGTAGDGAVGAAAGRAEEVGGVGAGLFTTAVVAADFPALNDAAVDIALQRGAQRLQVVAELRLVEEARLDDRLRAVVAPALRVGQLEDAGVGVIQRRHDLVSAIGVLRHGYAIGDAALRKAGAGVSFEQEVGAVRAAPAGIDVEVQVVGDLEIVVPAERQILCSALVIVVALHGEDVAERRRGGEAVVRRDAALDGIREAEREFDAAQALFFGEVRIERVEGRVEILRRGPFDRRDRAIAAQFVRLDIGLGATQHIGIGGGAAARIAPGVVAFVLRGRLRRRHADRDAERVVGELVDVGCRGAIAVARRIRVQIVDAVHLAARIDREDALRLIERAQHAQTLTLRKNSDGY</sequence>
<feature type="compositionally biased region" description="Basic and acidic residues" evidence="1">
    <location>
        <begin position="367"/>
        <end position="378"/>
    </location>
</feature>
<comment type="caution">
    <text evidence="2">The sequence shown here is derived from an EMBL/GenBank/DDBJ whole genome shotgun (WGS) entry which is preliminary data.</text>
</comment>
<protein>
    <submittedName>
        <fullName evidence="2">Uncharacterized protein</fullName>
    </submittedName>
</protein>
<dbReference type="EMBL" id="LIAE01010156">
    <property type="protein sequence ID" value="PAV66106.1"/>
    <property type="molecule type" value="Genomic_DNA"/>
</dbReference>
<feature type="region of interest" description="Disordered" evidence="1">
    <location>
        <begin position="367"/>
        <end position="394"/>
    </location>
</feature>
<proteinExistence type="predicted"/>
<feature type="compositionally biased region" description="Gly residues" evidence="1">
    <location>
        <begin position="380"/>
        <end position="394"/>
    </location>
</feature>
<evidence type="ECO:0000313" key="2">
    <source>
        <dbReference type="EMBL" id="PAV66106.1"/>
    </source>
</evidence>
<dbReference type="AlphaFoldDB" id="A0A2A2JWH2"/>
<reference evidence="2 3" key="1">
    <citation type="journal article" date="2017" name="Curr. Biol.">
        <title>Genome architecture and evolution of a unichromosomal asexual nematode.</title>
        <authorList>
            <person name="Fradin H."/>
            <person name="Zegar C."/>
            <person name="Gutwein M."/>
            <person name="Lucas J."/>
            <person name="Kovtun M."/>
            <person name="Corcoran D."/>
            <person name="Baugh L.R."/>
            <person name="Kiontke K."/>
            <person name="Gunsalus K."/>
            <person name="Fitch D.H."/>
            <person name="Piano F."/>
        </authorList>
    </citation>
    <scope>NUCLEOTIDE SEQUENCE [LARGE SCALE GENOMIC DNA]</scope>
    <source>
        <strain evidence="2">PF1309</strain>
    </source>
</reference>
<gene>
    <name evidence="2" type="ORF">WR25_25773</name>
</gene>
<evidence type="ECO:0000256" key="1">
    <source>
        <dbReference type="SAM" id="MobiDB-lite"/>
    </source>
</evidence>
<organism evidence="2 3">
    <name type="scientific">Diploscapter pachys</name>
    <dbReference type="NCBI Taxonomy" id="2018661"/>
    <lineage>
        <taxon>Eukaryota</taxon>
        <taxon>Metazoa</taxon>
        <taxon>Ecdysozoa</taxon>
        <taxon>Nematoda</taxon>
        <taxon>Chromadorea</taxon>
        <taxon>Rhabditida</taxon>
        <taxon>Rhabditina</taxon>
        <taxon>Rhabditomorpha</taxon>
        <taxon>Rhabditoidea</taxon>
        <taxon>Rhabditidae</taxon>
        <taxon>Diploscapter</taxon>
    </lineage>
</organism>
<keyword evidence="3" id="KW-1185">Reference proteome</keyword>
<accession>A0A2A2JWH2</accession>